<dbReference type="PANTHER" id="PTHR36334">
    <property type="entry name" value="PROTEIN, PUTATIVE (DUF2358)-RELATED"/>
    <property type="match status" value="1"/>
</dbReference>
<sequence>MQASSLSSIPSAARPNAVQTRSGRRRHLVAPLAAEPRAQSKSLAEQSIDGLNTSYCDDFVCTSSPAVEASVRQLARDLERCNGRWSPIFASNVTYQDSFRKFKGPDGYSRLNFVATNVQSAAVTVDSLRMLDGSTAEIRWHLTGKLGVLPIDVAGTTEISMNLLTGRIERHQERWDLSACSPPAAVAWTAARALWSAKQGSMDAGQAANKLLDNLSMDGDDGPMQQENPNDPSRFFQQKDTFKQDAALFVGVVALFWALTQAWGTLFAGSSGTGGAF</sequence>
<evidence type="ECO:0000313" key="3">
    <source>
        <dbReference type="EMBL" id="KAI3434669.1"/>
    </source>
</evidence>
<dbReference type="Proteomes" id="UP001055712">
    <property type="component" value="Unassembled WGS sequence"/>
</dbReference>
<proteinExistence type="predicted"/>
<evidence type="ECO:0000256" key="2">
    <source>
        <dbReference type="SAM" id="Phobius"/>
    </source>
</evidence>
<feature type="compositionally biased region" description="Polar residues" evidence="1">
    <location>
        <begin position="1"/>
        <end position="10"/>
    </location>
</feature>
<organism evidence="3 4">
    <name type="scientific">Chlorella vulgaris</name>
    <name type="common">Green alga</name>
    <dbReference type="NCBI Taxonomy" id="3077"/>
    <lineage>
        <taxon>Eukaryota</taxon>
        <taxon>Viridiplantae</taxon>
        <taxon>Chlorophyta</taxon>
        <taxon>core chlorophytes</taxon>
        <taxon>Trebouxiophyceae</taxon>
        <taxon>Chlorellales</taxon>
        <taxon>Chlorellaceae</taxon>
        <taxon>Chlorella clade</taxon>
        <taxon>Chlorella</taxon>
    </lineage>
</organism>
<protein>
    <submittedName>
        <fullName evidence="3">Uncharacterized protein</fullName>
    </submittedName>
</protein>
<feature type="region of interest" description="Disordered" evidence="1">
    <location>
        <begin position="1"/>
        <end position="27"/>
    </location>
</feature>
<dbReference type="EMBL" id="SIDB01000003">
    <property type="protein sequence ID" value="KAI3434669.1"/>
    <property type="molecule type" value="Genomic_DNA"/>
</dbReference>
<name>A0A9D4TUC2_CHLVU</name>
<keyword evidence="4" id="KW-1185">Reference proteome</keyword>
<reference evidence="3" key="2">
    <citation type="submission" date="2020-11" db="EMBL/GenBank/DDBJ databases">
        <authorList>
            <person name="Cecchin M."/>
            <person name="Marcolungo L."/>
            <person name="Rossato M."/>
            <person name="Girolomoni L."/>
            <person name="Cosentino E."/>
            <person name="Cuine S."/>
            <person name="Li-Beisson Y."/>
            <person name="Delledonne M."/>
            <person name="Ballottari M."/>
        </authorList>
    </citation>
    <scope>NUCLEOTIDE SEQUENCE</scope>
    <source>
        <strain evidence="3">211/11P</strain>
        <tissue evidence="3">Whole cell</tissue>
    </source>
</reference>
<comment type="caution">
    <text evidence="3">The sequence shown here is derived from an EMBL/GenBank/DDBJ whole genome shotgun (WGS) entry which is preliminary data.</text>
</comment>
<feature type="transmembrane region" description="Helical" evidence="2">
    <location>
        <begin position="246"/>
        <end position="268"/>
    </location>
</feature>
<dbReference type="AlphaFoldDB" id="A0A9D4TUC2"/>
<evidence type="ECO:0000313" key="4">
    <source>
        <dbReference type="Proteomes" id="UP001055712"/>
    </source>
</evidence>
<reference evidence="3" key="1">
    <citation type="journal article" date="2019" name="Plant J.">
        <title>Chlorella vulgaris genome assembly and annotation reveals the molecular basis for metabolic acclimation to high light conditions.</title>
        <authorList>
            <person name="Cecchin M."/>
            <person name="Marcolungo L."/>
            <person name="Rossato M."/>
            <person name="Girolomoni L."/>
            <person name="Cosentino E."/>
            <person name="Cuine S."/>
            <person name="Li-Beisson Y."/>
            <person name="Delledonne M."/>
            <person name="Ballottari M."/>
        </authorList>
    </citation>
    <scope>NUCLEOTIDE SEQUENCE</scope>
    <source>
        <strain evidence="3">211/11P</strain>
    </source>
</reference>
<keyword evidence="2" id="KW-1133">Transmembrane helix</keyword>
<dbReference type="PANTHER" id="PTHR36334:SF1">
    <property type="entry name" value="PROTEIN, PUTATIVE (DUF2358)-RELATED"/>
    <property type="match status" value="1"/>
</dbReference>
<evidence type="ECO:0000256" key="1">
    <source>
        <dbReference type="SAM" id="MobiDB-lite"/>
    </source>
</evidence>
<dbReference type="GO" id="GO:0009507">
    <property type="term" value="C:chloroplast"/>
    <property type="evidence" value="ECO:0007669"/>
    <property type="project" value="TreeGrafter"/>
</dbReference>
<accession>A0A9D4TUC2</accession>
<dbReference type="OrthoDB" id="2016221at2759"/>
<feature type="region of interest" description="Disordered" evidence="1">
    <location>
        <begin position="213"/>
        <end position="234"/>
    </location>
</feature>
<feature type="compositionally biased region" description="Polar residues" evidence="1">
    <location>
        <begin position="225"/>
        <end position="234"/>
    </location>
</feature>
<gene>
    <name evidence="3" type="ORF">D9Q98_002733</name>
</gene>
<keyword evidence="2" id="KW-0812">Transmembrane</keyword>
<keyword evidence="2" id="KW-0472">Membrane</keyword>